<sequence>MMMVTTIITIIITVSSSSLFSVTYAQQSSEEAQTLGLRALSALDERNPAYPRLPADWNVQTRDSWDETTVAETFSSLFSGAENWQNVDEDYTWPTFNARTGAWTMGAPRGACAARGRDKVCIVGAGNVTAGLNPPPPGVTLEEIGAGTKLKDPSAIKAFEVPTGFRDARDFCDNFLATLDPLTITRWFAVNPTPPASKRPNHPRGKTIGCLGSDGFGIYGQAQAWDGKVWKTDGTLRNWSPTWRTSGPLHTGLTELVNSSSIETIPGVYALGQSYFNPAETSIVIDYPADWVWEVQARIFSGGTLPTWGVAAFRDELREVAPGLFFGKAYVKPLNFPNMLPVPWYAMHFFILQTTEGLEQWRLWEEGLVVDGKAGDRKGSEWENRAINIPSVPAFAPDPLSGIGYGAASGGHAANVLTQLNEAPSVAG</sequence>
<evidence type="ECO:0000313" key="2">
    <source>
        <dbReference type="EMBL" id="CAD9379659.1"/>
    </source>
</evidence>
<name>A0A7S2F9C0_9CHLO</name>
<protein>
    <recommendedName>
        <fullName evidence="3">Amine oxidase</fullName>
    </recommendedName>
</protein>
<evidence type="ECO:0000256" key="1">
    <source>
        <dbReference type="SAM" id="SignalP"/>
    </source>
</evidence>
<dbReference type="AlphaFoldDB" id="A0A7S2F9C0"/>
<evidence type="ECO:0008006" key="3">
    <source>
        <dbReference type="Google" id="ProtNLM"/>
    </source>
</evidence>
<proteinExistence type="predicted"/>
<feature type="chain" id="PRO_5031041179" description="Amine oxidase" evidence="1">
    <location>
        <begin position="26"/>
        <end position="428"/>
    </location>
</feature>
<keyword evidence="1" id="KW-0732">Signal</keyword>
<dbReference type="EMBL" id="HBGR01007241">
    <property type="protein sequence ID" value="CAD9379659.1"/>
    <property type="molecule type" value="Transcribed_RNA"/>
</dbReference>
<organism evidence="2">
    <name type="scientific">Pycnococcus provasolii</name>
    <dbReference type="NCBI Taxonomy" id="41880"/>
    <lineage>
        <taxon>Eukaryota</taxon>
        <taxon>Viridiplantae</taxon>
        <taxon>Chlorophyta</taxon>
        <taxon>Pseudoscourfieldiophyceae</taxon>
        <taxon>Pseudoscourfieldiales</taxon>
        <taxon>Pycnococcaceae</taxon>
        <taxon>Pycnococcus</taxon>
    </lineage>
</organism>
<accession>A0A7S2F9C0</accession>
<feature type="signal peptide" evidence="1">
    <location>
        <begin position="1"/>
        <end position="25"/>
    </location>
</feature>
<reference evidence="2" key="1">
    <citation type="submission" date="2021-01" db="EMBL/GenBank/DDBJ databases">
        <authorList>
            <person name="Corre E."/>
            <person name="Pelletier E."/>
            <person name="Niang G."/>
            <person name="Scheremetjew M."/>
            <person name="Finn R."/>
            <person name="Kale V."/>
            <person name="Holt S."/>
            <person name="Cochrane G."/>
            <person name="Meng A."/>
            <person name="Brown T."/>
            <person name="Cohen L."/>
        </authorList>
    </citation>
    <scope>NUCLEOTIDE SEQUENCE</scope>
    <source>
        <strain evidence="2">RCC733</strain>
    </source>
</reference>
<gene>
    <name evidence="2" type="ORF">PPRO1471_LOCUS4792</name>
</gene>